<evidence type="ECO:0000256" key="2">
    <source>
        <dbReference type="SAM" id="SignalP"/>
    </source>
</evidence>
<keyword evidence="2" id="KW-0732">Signal</keyword>
<dbReference type="AlphaFoldDB" id="G4TGM3"/>
<dbReference type="Proteomes" id="UP000007148">
    <property type="component" value="Unassembled WGS sequence"/>
</dbReference>
<dbReference type="Pfam" id="PF13668">
    <property type="entry name" value="Ferritin_2"/>
    <property type="match status" value="1"/>
</dbReference>
<dbReference type="OrthoDB" id="1001765at2759"/>
<feature type="compositionally biased region" description="Low complexity" evidence="1">
    <location>
        <begin position="368"/>
        <end position="381"/>
    </location>
</feature>
<dbReference type="CDD" id="cd00657">
    <property type="entry name" value="Ferritin_like"/>
    <property type="match status" value="1"/>
</dbReference>
<name>G4TGM3_SERID</name>
<feature type="chain" id="PRO_5003468491" evidence="2">
    <location>
        <begin position="19"/>
        <end position="398"/>
    </location>
</feature>
<dbReference type="HOGENOM" id="CLU_029630_1_0_1"/>
<dbReference type="eggNOG" id="ENOG502QVCK">
    <property type="taxonomic scope" value="Eukaryota"/>
</dbReference>
<dbReference type="InterPro" id="IPR009078">
    <property type="entry name" value="Ferritin-like_SF"/>
</dbReference>
<evidence type="ECO:0000313" key="4">
    <source>
        <dbReference type="Proteomes" id="UP000007148"/>
    </source>
</evidence>
<feature type="region of interest" description="Disordered" evidence="1">
    <location>
        <begin position="335"/>
        <end position="381"/>
    </location>
</feature>
<keyword evidence="4" id="KW-1185">Reference proteome</keyword>
<dbReference type="EMBL" id="CAFZ01000084">
    <property type="protein sequence ID" value="CCA70471.1"/>
    <property type="molecule type" value="Genomic_DNA"/>
</dbReference>
<evidence type="ECO:0000313" key="3">
    <source>
        <dbReference type="EMBL" id="CCA70471.1"/>
    </source>
</evidence>
<dbReference type="InParanoid" id="G4TGM3"/>
<gene>
    <name evidence="3" type="ORF">PIIN_04409</name>
</gene>
<protein>
    <submittedName>
        <fullName evidence="3">Related to stress response protein rds1p</fullName>
    </submittedName>
</protein>
<organism evidence="3 4">
    <name type="scientific">Serendipita indica (strain DSM 11827)</name>
    <name type="common">Root endophyte fungus</name>
    <name type="synonym">Piriformospora indica</name>
    <dbReference type="NCBI Taxonomy" id="1109443"/>
    <lineage>
        <taxon>Eukaryota</taxon>
        <taxon>Fungi</taxon>
        <taxon>Dikarya</taxon>
        <taxon>Basidiomycota</taxon>
        <taxon>Agaricomycotina</taxon>
        <taxon>Agaricomycetes</taxon>
        <taxon>Sebacinales</taxon>
        <taxon>Serendipitaceae</taxon>
        <taxon>Serendipita</taxon>
    </lineage>
</organism>
<dbReference type="OMA" id="NGPVAIW"/>
<sequence>MRFTTALFLAATPLLASAHPLKVTRAVSAATVTVLKFAELLEQLETQFYTQALAKFKPEDFTAAGITIPDIAIQGFQEILAHESSHVAVLDQALADNGETPLSGCSFNFDPVLTDVATMAGVARVVEHVGVAAYLGGADILDDKNFLAAAATILTVEARHQSFLNIVGGATTVPQAFDVALTPQDVLSIAGAFVSGCDPAAALGLGAANPPLAVTNQGPVAAGTKLTFSSPALNSTSEGSASCQMLVGGQATSLSFALNECIVPEGIDGPVWIWLTKDTQPLAADIHVRSSASILAGPTAAFIDSKSSALGAVVRNGAGFSATETISPSQATDILSSASQTATESAPVATSTESVSAAPTAVSPPVNAAEPPATTSSASGAVPPINVIGVGAIPATTA</sequence>
<feature type="compositionally biased region" description="Polar residues" evidence="1">
    <location>
        <begin position="335"/>
        <end position="357"/>
    </location>
</feature>
<dbReference type="SUPFAM" id="SSF47240">
    <property type="entry name" value="Ferritin-like"/>
    <property type="match status" value="1"/>
</dbReference>
<comment type="caution">
    <text evidence="3">The sequence shown here is derived from an EMBL/GenBank/DDBJ whole genome shotgun (WGS) entry which is preliminary data.</text>
</comment>
<dbReference type="STRING" id="1109443.G4TGM3"/>
<reference evidence="3 4" key="1">
    <citation type="journal article" date="2011" name="PLoS Pathog.">
        <title>Endophytic Life Strategies Decoded by Genome and Transcriptome Analyses of the Mutualistic Root Symbiont Piriformospora indica.</title>
        <authorList>
            <person name="Zuccaro A."/>
            <person name="Lahrmann U."/>
            <person name="Guldener U."/>
            <person name="Langen G."/>
            <person name="Pfiffi S."/>
            <person name="Biedenkopf D."/>
            <person name="Wong P."/>
            <person name="Samans B."/>
            <person name="Grimm C."/>
            <person name="Basiewicz M."/>
            <person name="Murat C."/>
            <person name="Martin F."/>
            <person name="Kogel K.H."/>
        </authorList>
    </citation>
    <scope>NUCLEOTIDE SEQUENCE [LARGE SCALE GENOMIC DNA]</scope>
    <source>
        <strain evidence="3 4">DSM 11827</strain>
    </source>
</reference>
<feature type="signal peptide" evidence="2">
    <location>
        <begin position="1"/>
        <end position="18"/>
    </location>
</feature>
<proteinExistence type="predicted"/>
<accession>G4TGM3</accession>
<evidence type="ECO:0000256" key="1">
    <source>
        <dbReference type="SAM" id="MobiDB-lite"/>
    </source>
</evidence>